<evidence type="ECO:0000256" key="1">
    <source>
        <dbReference type="SAM" id="MobiDB-lite"/>
    </source>
</evidence>
<dbReference type="AlphaFoldDB" id="A0A7E5VBH3"/>
<feature type="compositionally biased region" description="Basic and acidic residues" evidence="1">
    <location>
        <begin position="100"/>
        <end position="115"/>
    </location>
</feature>
<dbReference type="PANTHER" id="PTHR16022">
    <property type="entry name" value="WD REPEAT DOMAIN 60"/>
    <property type="match status" value="1"/>
</dbReference>
<dbReference type="OrthoDB" id="2162425at2759"/>
<dbReference type="Gene3D" id="2.130.10.10">
    <property type="entry name" value="YVTN repeat-like/Quinoprotein amine dehydrogenase"/>
    <property type="match status" value="2"/>
</dbReference>
<dbReference type="RefSeq" id="XP_026725631.1">
    <property type="nucleotide sequence ID" value="XM_026869830.1"/>
</dbReference>
<evidence type="ECO:0000313" key="2">
    <source>
        <dbReference type="Proteomes" id="UP000322000"/>
    </source>
</evidence>
<proteinExistence type="predicted"/>
<dbReference type="SUPFAM" id="SSF50978">
    <property type="entry name" value="WD40 repeat-like"/>
    <property type="match status" value="1"/>
</dbReference>
<feature type="compositionally biased region" description="Polar residues" evidence="1">
    <location>
        <begin position="295"/>
        <end position="305"/>
    </location>
</feature>
<dbReference type="InterPro" id="IPR001680">
    <property type="entry name" value="WD40_rpt"/>
</dbReference>
<feature type="compositionally biased region" description="Basic and acidic residues" evidence="1">
    <location>
        <begin position="257"/>
        <end position="274"/>
    </location>
</feature>
<dbReference type="GO" id="GO:0045503">
    <property type="term" value="F:dynein light chain binding"/>
    <property type="evidence" value="ECO:0007669"/>
    <property type="project" value="InterPro"/>
</dbReference>
<dbReference type="GO" id="GO:0005868">
    <property type="term" value="C:cytoplasmic dynein complex"/>
    <property type="evidence" value="ECO:0007669"/>
    <property type="project" value="InterPro"/>
</dbReference>
<dbReference type="InterPro" id="IPR015943">
    <property type="entry name" value="WD40/YVTN_repeat-like_dom_sf"/>
</dbReference>
<feature type="compositionally biased region" description="Polar residues" evidence="1">
    <location>
        <begin position="34"/>
        <end position="51"/>
    </location>
</feature>
<dbReference type="InParanoid" id="A0A7E5VBH3"/>
<dbReference type="GO" id="GO:0005929">
    <property type="term" value="C:cilium"/>
    <property type="evidence" value="ECO:0007669"/>
    <property type="project" value="GOC"/>
</dbReference>
<dbReference type="GeneID" id="113492357"/>
<sequence>MDSTSKRSSEKPRREKQTKDDLSKITPDDKLKKSSFTISTPRTFVQKTTTADIYGQKKKSAVQSVKAPKKSPTASHSTSNVSPMNDYLKTTPSSSQVSLRSEKKLTSTKKVEAKVTRPSATPRSKIANVIANSPNVKRKLNMDLEKEKSFIKDMERKEKSFIKDSKKKVDREKERSFIKEVPNTKERGKERSFIKDTGKDKKEKALSFGERQRTKTRTLEENEVKILTSEAVDNNAEMFNLSRRLGANPKAYYIDFEEGKPGQSKKEPPHKPSSDEDVSYEDDFESYESDFDSYHSSAPSEQNASDETGDGDENDDGDDDESEAVETIKEVKDDEKMLDSGSFDLRDQRSATKLKPALAFIFETAEGVEKPSSLTDEGFQEMSSSSAVSSMRTVHIDVLDRPLFIDFTKSKENRRRKRIGDRLKQRAKDLLSIITLHEMSYVLFEMKPISYDLYMATFGRSNYTQSAAQTFDDGITEEVQTDEIEIENKWTQHPVEFTKNDICIKEKVESRKYSKNMDDYLTKFTFLTAQNSDVERKNAINIDESYKTDPLRIYFEQKDGVGSEMLPYDTYKTKLKNAEYNTQRLGKFLKKIESRISNVLNTNAGNTELSELKVTSMPFSKGYVSISTKFITNENISFLSKTKITEMIFSETKSNLIMTVHKDSLDVGKCTICLWDISVATREPIKILIAIDNIVVGRLRGATDGYFVAALNDGSIHLWDLAEQPTWRDDVASNEKPTELVEVNEEKLTNVERDREWNSKNSLLGHEKRSLPCLLQSCAFTNSAHNMSCGDSAGGVVGLQLVGDPQTISQDGRRVVGQVVSLQTTGVLTIWSIIQEKSKTVPPDIGKAFWSRMKLEKSQTISILDHIDIPLKHEQNGASNFNLNAAKRRILNRKQERNVIKKEVSRPKSAISFDFDFDRPSSAASGKIKRVLSVEKYDYKSWESGLVCCDLKVMSFMNRDNYLIARNCGEVLCCRRILGAVKVNKFCVGADASSVTCVEVSPHHLPYFLAATDTGTISVCSMIENRVLLTLDCRNIQAQDMEKYQSDHKGRYVSSVSTRSPLDGGGPKDMMCYLRGGQLIIGWREGRSKPVAMPDGNSLRNLSVTSLSWSRVNPCCLFASLIDGSIVEWELSHSDIYAKCARDSAANACIAGDSTLALLTPEGEVQVHKLTNEHKTKEYLLLFEKYVALL</sequence>
<reference evidence="3" key="1">
    <citation type="submission" date="2025-08" db="UniProtKB">
        <authorList>
            <consortium name="RefSeq"/>
        </authorList>
    </citation>
    <scope>IDENTIFICATION</scope>
</reference>
<evidence type="ECO:0000313" key="3">
    <source>
        <dbReference type="RefSeq" id="XP_026725631.1"/>
    </source>
</evidence>
<dbReference type="SMART" id="SM00320">
    <property type="entry name" value="WD40"/>
    <property type="match status" value="4"/>
</dbReference>
<feature type="compositionally biased region" description="Basic and acidic residues" evidence="1">
    <location>
        <begin position="1"/>
        <end position="32"/>
    </location>
</feature>
<dbReference type="PANTHER" id="PTHR16022:SF0">
    <property type="entry name" value="CYTOPLASMIC DYNEIN 2 INTERMEDIATE CHAIN 1"/>
    <property type="match status" value="1"/>
</dbReference>
<feature type="region of interest" description="Disordered" evidence="1">
    <location>
        <begin position="254"/>
        <end position="323"/>
    </location>
</feature>
<feature type="compositionally biased region" description="Polar residues" evidence="1">
    <location>
        <begin position="72"/>
        <end position="99"/>
    </location>
</feature>
<dbReference type="KEGG" id="tnl:113492357"/>
<feature type="compositionally biased region" description="Acidic residues" evidence="1">
    <location>
        <begin position="275"/>
        <end position="291"/>
    </location>
</feature>
<dbReference type="Proteomes" id="UP000322000">
    <property type="component" value="Chromosome 3"/>
</dbReference>
<protein>
    <submittedName>
        <fullName evidence="3">Uncharacterized protein LOC113492357</fullName>
    </submittedName>
</protein>
<dbReference type="InterPro" id="IPR042505">
    <property type="entry name" value="DYNC2I1"/>
</dbReference>
<name>A0A7E5VBH3_TRINI</name>
<organism evidence="2 3">
    <name type="scientific">Trichoplusia ni</name>
    <name type="common">Cabbage looper</name>
    <dbReference type="NCBI Taxonomy" id="7111"/>
    <lineage>
        <taxon>Eukaryota</taxon>
        <taxon>Metazoa</taxon>
        <taxon>Ecdysozoa</taxon>
        <taxon>Arthropoda</taxon>
        <taxon>Hexapoda</taxon>
        <taxon>Insecta</taxon>
        <taxon>Pterygota</taxon>
        <taxon>Neoptera</taxon>
        <taxon>Endopterygota</taxon>
        <taxon>Lepidoptera</taxon>
        <taxon>Glossata</taxon>
        <taxon>Ditrysia</taxon>
        <taxon>Noctuoidea</taxon>
        <taxon>Noctuidae</taxon>
        <taxon>Plusiinae</taxon>
        <taxon>Trichoplusia</taxon>
    </lineage>
</organism>
<feature type="region of interest" description="Disordered" evidence="1">
    <location>
        <begin position="1"/>
        <end position="132"/>
    </location>
</feature>
<dbReference type="GO" id="GO:0042073">
    <property type="term" value="P:intraciliary transport"/>
    <property type="evidence" value="ECO:0007669"/>
    <property type="project" value="InterPro"/>
</dbReference>
<dbReference type="InterPro" id="IPR036322">
    <property type="entry name" value="WD40_repeat_dom_sf"/>
</dbReference>
<dbReference type="GO" id="GO:0045504">
    <property type="term" value="F:dynein heavy chain binding"/>
    <property type="evidence" value="ECO:0007669"/>
    <property type="project" value="InterPro"/>
</dbReference>
<keyword evidence="2" id="KW-1185">Reference proteome</keyword>
<accession>A0A7E5VBH3</accession>
<gene>
    <name evidence="3" type="primary">LOC113492357</name>
</gene>
<feature type="compositionally biased region" description="Acidic residues" evidence="1">
    <location>
        <begin position="307"/>
        <end position="323"/>
    </location>
</feature>
<feature type="region of interest" description="Disordered" evidence="1">
    <location>
        <begin position="182"/>
        <end position="217"/>
    </location>
</feature>